<comment type="caution">
    <text evidence="1">The sequence shown here is derived from an EMBL/GenBank/DDBJ whole genome shotgun (WGS) entry which is preliminary data.</text>
</comment>
<dbReference type="InterPro" id="IPR017342">
    <property type="entry name" value="S-AdoMet-dep_Met_synth_prd"/>
</dbReference>
<accession>A0ABS6EZA5</accession>
<sequence length="225" mass="25664">MEKLFIDKNEVLRYLGYRKQALDKNIEKLIDECINEIKILIKAKHVYKFFKVNKNNRKITLDNCSTVLESKDIYMHLDKADTCILMAVTLGGAVDTRIKYYEKLDMTKAVILDACANTAIEEVCDKLCVEIEESVEEKDKILTSRYSPGYGDLSLDMQPDFISLIDAHRTIGLTISSHNILTPRKSVTAIVGVVDKKYKTENKKCLGCNNYLSCNFRRDGERCGT</sequence>
<keyword evidence="2" id="KW-1185">Reference proteome</keyword>
<protein>
    <submittedName>
        <fullName evidence="1">Methionine synthase</fullName>
    </submittedName>
</protein>
<evidence type="ECO:0000313" key="1">
    <source>
        <dbReference type="EMBL" id="MBU5591569.1"/>
    </source>
</evidence>
<organism evidence="1 2">
    <name type="scientific">Clostridium simiarum</name>
    <dbReference type="NCBI Taxonomy" id="2841506"/>
    <lineage>
        <taxon>Bacteria</taxon>
        <taxon>Bacillati</taxon>
        <taxon>Bacillota</taxon>
        <taxon>Clostridia</taxon>
        <taxon>Eubacteriales</taxon>
        <taxon>Clostridiaceae</taxon>
        <taxon>Clostridium</taxon>
    </lineage>
</organism>
<dbReference type="Proteomes" id="UP000736583">
    <property type="component" value="Unassembled WGS sequence"/>
</dbReference>
<evidence type="ECO:0000313" key="2">
    <source>
        <dbReference type="Proteomes" id="UP000736583"/>
    </source>
</evidence>
<proteinExistence type="predicted"/>
<name>A0ABS6EZA5_9CLOT</name>
<gene>
    <name evidence="1" type="ORF">KQI89_07310</name>
</gene>
<reference evidence="1 2" key="1">
    <citation type="submission" date="2021-06" db="EMBL/GenBank/DDBJ databases">
        <authorList>
            <person name="Sun Q."/>
            <person name="Li D."/>
        </authorList>
    </citation>
    <scope>NUCLEOTIDE SEQUENCE [LARGE SCALE GENOMIC DNA]</scope>
    <source>
        <strain evidence="1 2">MSJ-4</strain>
    </source>
</reference>
<dbReference type="PIRSF" id="PIRSF037984">
    <property type="entry name" value="Met_synth_TM0269_prd"/>
    <property type="match status" value="1"/>
</dbReference>
<dbReference type="EMBL" id="JAHLQL010000001">
    <property type="protein sequence ID" value="MBU5591569.1"/>
    <property type="molecule type" value="Genomic_DNA"/>
</dbReference>
<dbReference type="RefSeq" id="WP_216456517.1">
    <property type="nucleotide sequence ID" value="NZ_JAHLQL010000001.1"/>
</dbReference>